<keyword evidence="1" id="KW-0472">Membrane</keyword>
<dbReference type="EMBL" id="AP014597">
    <property type="protein sequence ID" value="BAU16739.1"/>
    <property type="molecule type" value="Genomic_DNA"/>
</dbReference>
<dbReference type="Proteomes" id="UP000217431">
    <property type="component" value="Chromosome I"/>
</dbReference>
<dbReference type="STRING" id="28131.BWX40_08170"/>
<reference evidence="2 4" key="1">
    <citation type="journal article" date="2016" name="DNA Res.">
        <title>The complete genome sequencing of Prevotella intermedia strain OMA14 and a subsequent fine-scale, intra-species genomic comparison reveal an unusual amplification of conjugative and mobile transposons and identify a novel Prevotella-lineage-specific repeat.</title>
        <authorList>
            <person name="Naito M."/>
            <person name="Ogura Y."/>
            <person name="Itoh T."/>
            <person name="Shoji M."/>
            <person name="Okamoto M."/>
            <person name="Hayashi T."/>
            <person name="Nakayama K."/>
        </authorList>
    </citation>
    <scope>NUCLEOTIDE SEQUENCE [LARGE SCALE GENOMIC DNA]</scope>
    <source>
        <strain evidence="2 4">OMA14</strain>
    </source>
</reference>
<protein>
    <recommendedName>
        <fullName evidence="5">Peptidase M50</fullName>
    </recommendedName>
</protein>
<feature type="transmembrane region" description="Helical" evidence="1">
    <location>
        <begin position="135"/>
        <end position="155"/>
    </location>
</feature>
<proteinExistence type="predicted"/>
<feature type="transmembrane region" description="Helical" evidence="1">
    <location>
        <begin position="201"/>
        <end position="224"/>
    </location>
</feature>
<evidence type="ECO:0000313" key="3">
    <source>
        <dbReference type="EMBL" id="BAU18355.1"/>
    </source>
</evidence>
<evidence type="ECO:0008006" key="5">
    <source>
        <dbReference type="Google" id="ProtNLM"/>
    </source>
</evidence>
<keyword evidence="1" id="KW-0812">Transmembrane</keyword>
<dbReference type="EMBL" id="AP014597">
    <property type="protein sequence ID" value="BAU18355.1"/>
    <property type="molecule type" value="Genomic_DNA"/>
</dbReference>
<feature type="transmembrane region" description="Helical" evidence="1">
    <location>
        <begin position="236"/>
        <end position="253"/>
    </location>
</feature>
<sequence>MDINNIHLSAYGNTYIATIASKAYKINATFYRVLCCIKSGLSVEDAIYQVSVEIDTDYDVLFEKFCSFIKRTQRVKYESYIRYKRAVIKEKLVNKIACSLLFLYSKYVFILLLFACITTNATYLYFNYEHFGSPSYYTIEMGIMVFIGYILSLIIHEIGHATATASMGKRAKEIGFGFYIIFPVFYTDVTSVWNMKKKERILVSFGGVYFQLLVNVFIIGLIYFFPLCALIRVMDGLVISNILVVMISMTPFFRNDGYWILSDFWDIPNLLKKSDDALLHPYSRQEYDNKKERFKLIVFGFANNMFRIYVFIRLVLNLFSTLIAMIGMMTQNIMLNVVNIIISIIGIYWILTSYYKIFQYGNKNRY</sequence>
<dbReference type="RefSeq" id="WP_096404859.1">
    <property type="nucleotide sequence ID" value="NZ_AP014597.1"/>
</dbReference>
<gene>
    <name evidence="2" type="ORF">PIOMA14_I_0230</name>
    <name evidence="3" type="ORF">PIOMA14_I_1847</name>
</gene>
<feature type="transmembrane region" description="Helical" evidence="1">
    <location>
        <begin position="306"/>
        <end position="326"/>
    </location>
</feature>
<evidence type="ECO:0000313" key="2">
    <source>
        <dbReference type="EMBL" id="BAU16739.1"/>
    </source>
</evidence>
<keyword evidence="1" id="KW-1133">Transmembrane helix</keyword>
<evidence type="ECO:0000313" key="4">
    <source>
        <dbReference type="Proteomes" id="UP000217431"/>
    </source>
</evidence>
<feature type="transmembrane region" description="Helical" evidence="1">
    <location>
        <begin position="92"/>
        <end position="115"/>
    </location>
</feature>
<evidence type="ECO:0000256" key="1">
    <source>
        <dbReference type="SAM" id="Phobius"/>
    </source>
</evidence>
<feature type="transmembrane region" description="Helical" evidence="1">
    <location>
        <begin position="333"/>
        <end position="351"/>
    </location>
</feature>
<dbReference type="AlphaFoldDB" id="A0A0S3UGT5"/>
<accession>A0A0S3UGT5</accession>
<organism evidence="2 4">
    <name type="scientific">Prevotella intermedia</name>
    <dbReference type="NCBI Taxonomy" id="28131"/>
    <lineage>
        <taxon>Bacteria</taxon>
        <taxon>Pseudomonadati</taxon>
        <taxon>Bacteroidota</taxon>
        <taxon>Bacteroidia</taxon>
        <taxon>Bacteroidales</taxon>
        <taxon>Prevotellaceae</taxon>
        <taxon>Prevotella</taxon>
    </lineage>
</organism>
<feature type="transmembrane region" description="Helical" evidence="1">
    <location>
        <begin position="176"/>
        <end position="195"/>
    </location>
</feature>
<name>A0A0S3UGT5_PREIN</name>